<feature type="transmembrane region" description="Helical" evidence="6">
    <location>
        <begin position="236"/>
        <end position="255"/>
    </location>
</feature>
<feature type="transmembrane region" description="Helical" evidence="6">
    <location>
        <begin position="300"/>
        <end position="322"/>
    </location>
</feature>
<evidence type="ECO:0000313" key="8">
    <source>
        <dbReference type="Proteomes" id="UP000557872"/>
    </source>
</evidence>
<evidence type="ECO:0000256" key="2">
    <source>
        <dbReference type="ARBA" id="ARBA00009773"/>
    </source>
</evidence>
<evidence type="ECO:0000256" key="4">
    <source>
        <dbReference type="ARBA" id="ARBA00022989"/>
    </source>
</evidence>
<protein>
    <submittedName>
        <fullName evidence="7">AI-2E family transporter</fullName>
    </submittedName>
</protein>
<name>A0A851GHE9_9BACT</name>
<reference evidence="7 8" key="1">
    <citation type="submission" date="2020-07" db="EMBL/GenBank/DDBJ databases">
        <title>Roseicoccus Jingziensis gen. nov., sp. nov., isolated from coastal seawater.</title>
        <authorList>
            <person name="Feng X."/>
        </authorList>
    </citation>
    <scope>NUCLEOTIDE SEQUENCE [LARGE SCALE GENOMIC DNA]</scope>
    <source>
        <strain evidence="7 8">N1E253</strain>
    </source>
</reference>
<keyword evidence="5 6" id="KW-0472">Membrane</keyword>
<dbReference type="Pfam" id="PF01594">
    <property type="entry name" value="AI-2E_transport"/>
    <property type="match status" value="1"/>
</dbReference>
<evidence type="ECO:0000256" key="3">
    <source>
        <dbReference type="ARBA" id="ARBA00022692"/>
    </source>
</evidence>
<keyword evidence="4 6" id="KW-1133">Transmembrane helix</keyword>
<evidence type="ECO:0000313" key="7">
    <source>
        <dbReference type="EMBL" id="NWK56953.1"/>
    </source>
</evidence>
<evidence type="ECO:0000256" key="1">
    <source>
        <dbReference type="ARBA" id="ARBA00004141"/>
    </source>
</evidence>
<organism evidence="7 8">
    <name type="scientific">Oceaniferula marina</name>
    <dbReference type="NCBI Taxonomy" id="2748318"/>
    <lineage>
        <taxon>Bacteria</taxon>
        <taxon>Pseudomonadati</taxon>
        <taxon>Verrucomicrobiota</taxon>
        <taxon>Verrucomicrobiia</taxon>
        <taxon>Verrucomicrobiales</taxon>
        <taxon>Verrucomicrobiaceae</taxon>
        <taxon>Oceaniferula</taxon>
    </lineage>
</organism>
<dbReference type="GO" id="GO:0055085">
    <property type="term" value="P:transmembrane transport"/>
    <property type="evidence" value="ECO:0007669"/>
    <property type="project" value="TreeGrafter"/>
</dbReference>
<feature type="transmembrane region" description="Helical" evidence="6">
    <location>
        <begin position="197"/>
        <end position="216"/>
    </location>
</feature>
<dbReference type="EMBL" id="JACBAZ010000007">
    <property type="protein sequence ID" value="NWK56953.1"/>
    <property type="molecule type" value="Genomic_DNA"/>
</dbReference>
<keyword evidence="3 6" id="KW-0812">Transmembrane</keyword>
<gene>
    <name evidence="7" type="ORF">HW115_15125</name>
</gene>
<comment type="similarity">
    <text evidence="2">Belongs to the autoinducer-2 exporter (AI-2E) (TC 2.A.86) family.</text>
</comment>
<dbReference type="InterPro" id="IPR002549">
    <property type="entry name" value="AI-2E-like"/>
</dbReference>
<comment type="subcellular location">
    <subcellularLocation>
        <location evidence="1">Membrane</location>
        <topology evidence="1">Multi-pass membrane protein</topology>
    </subcellularLocation>
</comment>
<feature type="transmembrane region" description="Helical" evidence="6">
    <location>
        <begin position="59"/>
        <end position="82"/>
    </location>
</feature>
<evidence type="ECO:0000256" key="5">
    <source>
        <dbReference type="ARBA" id="ARBA00023136"/>
    </source>
</evidence>
<feature type="transmembrane region" description="Helical" evidence="6">
    <location>
        <begin position="12"/>
        <end position="29"/>
    </location>
</feature>
<feature type="transmembrane region" description="Helical" evidence="6">
    <location>
        <begin position="146"/>
        <end position="166"/>
    </location>
</feature>
<evidence type="ECO:0000256" key="6">
    <source>
        <dbReference type="SAM" id="Phobius"/>
    </source>
</evidence>
<keyword evidence="8" id="KW-1185">Reference proteome</keyword>
<dbReference type="GO" id="GO:0016020">
    <property type="term" value="C:membrane"/>
    <property type="evidence" value="ECO:0007669"/>
    <property type="project" value="UniProtKB-SubCell"/>
</dbReference>
<dbReference type="AlphaFoldDB" id="A0A851GHE9"/>
<feature type="transmembrane region" description="Helical" evidence="6">
    <location>
        <begin position="262"/>
        <end position="280"/>
    </location>
</feature>
<proteinExistence type="inferred from homology"/>
<dbReference type="Proteomes" id="UP000557872">
    <property type="component" value="Unassembled WGS sequence"/>
</dbReference>
<comment type="caution">
    <text evidence="7">The sequence shown here is derived from an EMBL/GenBank/DDBJ whole genome shotgun (WGS) entry which is preliminary data.</text>
</comment>
<accession>A0A851GHE9</accession>
<feature type="transmembrane region" description="Helical" evidence="6">
    <location>
        <begin position="35"/>
        <end position="52"/>
    </location>
</feature>
<sequence>MTERSTQLRDTVLTLAGIGVLFAILRLSAEIVVPFLLSLFIATVAATPLAWLKRRGLSTMLSVVAVLLAIIIVMGGISMLLAGTATEFNDALPGYQERLKEVTGKSYAWLSSKDLNVDEVGLSKIIDPSAVFGFANSMFAGIRGTLSYILLIIFTTTFMLAETAGFQRKLAAIDSKEGSDGDTLQSMAAIARSLNRYVGAKAIVSLATGVLVWIALELVGLDFAPLWGVLAFLLNFVPNIGSILAAVPAVLIAVLQLPPPMVVVVIAIYLTVNLTIGNVIEPMVMGQRVGLSTLTVFLSLIFWGWMFGAVGMLLSVPLSMVVKSIAETNAQTHWFAVLMGPVPPVEEGRDDEAAE</sequence>
<dbReference type="PANTHER" id="PTHR21716:SF64">
    <property type="entry name" value="AI-2 TRANSPORT PROTEIN TQSA"/>
    <property type="match status" value="1"/>
</dbReference>
<dbReference type="PANTHER" id="PTHR21716">
    <property type="entry name" value="TRANSMEMBRANE PROTEIN"/>
    <property type="match status" value="1"/>
</dbReference>
<dbReference type="RefSeq" id="WP_178933789.1">
    <property type="nucleotide sequence ID" value="NZ_JACBAZ010000007.1"/>
</dbReference>